<dbReference type="PANTHER" id="PTHR40765">
    <property type="entry name" value="ESX-2 SECRETION SYSTEM ATPASE ECCB2"/>
    <property type="match status" value="1"/>
</dbReference>
<dbReference type="EMBL" id="FAUH01000001">
    <property type="protein sequence ID" value="CUU64903.1"/>
    <property type="molecule type" value="Genomic_DNA"/>
</dbReference>
<evidence type="ECO:0000313" key="2">
    <source>
        <dbReference type="EMBL" id="CUU64903.1"/>
    </source>
</evidence>
<dbReference type="InterPro" id="IPR007795">
    <property type="entry name" value="T7SS_EccB"/>
</dbReference>
<keyword evidence="1" id="KW-0812">Transmembrane</keyword>
<dbReference type="AlphaFoldDB" id="A0A0X8XUL3"/>
<protein>
    <submittedName>
        <fullName evidence="2">Type VII secretion protein EccB, Actinobacterial</fullName>
    </submittedName>
</protein>
<evidence type="ECO:0000256" key="1">
    <source>
        <dbReference type="SAM" id="Phobius"/>
    </source>
</evidence>
<keyword evidence="1" id="KW-1133">Transmembrane helix</keyword>
<dbReference type="NCBIfam" id="TIGR03919">
    <property type="entry name" value="T7SS_EccB"/>
    <property type="match status" value="1"/>
</dbReference>
<reference evidence="3" key="1">
    <citation type="submission" date="2015-11" db="EMBL/GenBank/DDBJ databases">
        <authorList>
            <person name="Dugat-Bony E."/>
        </authorList>
    </citation>
    <scope>NUCLEOTIDE SEQUENCE [LARGE SCALE GENOMIC DNA]</scope>
    <source>
        <strain evidence="3">Mu292</strain>
    </source>
</reference>
<organism evidence="2 3">
    <name type="scientific">Corynebacterium variabile</name>
    <dbReference type="NCBI Taxonomy" id="1727"/>
    <lineage>
        <taxon>Bacteria</taxon>
        <taxon>Bacillati</taxon>
        <taxon>Actinomycetota</taxon>
        <taxon>Actinomycetes</taxon>
        <taxon>Mycobacteriales</taxon>
        <taxon>Corynebacteriaceae</taxon>
        <taxon>Corynebacterium</taxon>
    </lineage>
</organism>
<name>A0A0X8XUL3_9CORY</name>
<evidence type="ECO:0000313" key="3">
    <source>
        <dbReference type="Proteomes" id="UP000182498"/>
    </source>
</evidence>
<dbReference type="PANTHER" id="PTHR40765:SF2">
    <property type="entry name" value="ESX-2 SECRETION SYSTEM ATPASE ECCB2"/>
    <property type="match status" value="1"/>
</dbReference>
<feature type="transmembrane region" description="Helical" evidence="1">
    <location>
        <begin position="67"/>
        <end position="88"/>
    </location>
</feature>
<dbReference type="GO" id="GO:0005576">
    <property type="term" value="C:extracellular region"/>
    <property type="evidence" value="ECO:0007669"/>
    <property type="project" value="TreeGrafter"/>
</dbReference>
<sequence>MYITARRGVGASGDFRAHPGGMSGENTMRTTGLQVSGYSFLLRRMELALVTGDPRMAHDPLRTQRRAVGVGVLLALLVAGGMLLVAMLRPAPSVGDAALVTDESGALHVRLGESFHPVTNVASARLLLGSAESPSKTTASNLAEFETGPPVGIPDAPGLVPVSGGDADEWVLCGPTVVAASSLEDAGPQVLEAPSGYWLVVEGERMLIPDAGTTVARALGAVPVQVDNEVVTVLRRGPDVTLPAGRSGLDAPFDAQGTLVTAGERAFLVADGGLAEVTGTRRAVAEALAGAPVVSDLGTVLEMPGATALDRVPVEASFREIGGVCAGSVLVEAPEQKPDGHYTGPRGTAAVVTERGLALVSESGVRYAVPSPEELAALGVLEDGELPVQVPWRVIEPLPDGGELSVERARRTVEVG</sequence>
<proteinExistence type="predicted"/>
<gene>
    <name evidence="2" type="ORF">CVAR292_00208</name>
</gene>
<dbReference type="InterPro" id="IPR044857">
    <property type="entry name" value="T7SS_EccB_R1"/>
</dbReference>
<dbReference type="Proteomes" id="UP000182498">
    <property type="component" value="Unassembled WGS sequence"/>
</dbReference>
<keyword evidence="3" id="KW-1185">Reference proteome</keyword>
<dbReference type="Pfam" id="PF05108">
    <property type="entry name" value="T7SS_ESX1_EccB"/>
    <property type="match status" value="2"/>
</dbReference>
<dbReference type="Gene3D" id="3.30.2390.20">
    <property type="entry name" value="Type VII secretion system EccB, repeat 1 domain"/>
    <property type="match status" value="1"/>
</dbReference>
<keyword evidence="1" id="KW-0472">Membrane</keyword>
<accession>A0A0X8XUL3</accession>